<dbReference type="PROSITE" id="PS00463">
    <property type="entry name" value="ZN2_CY6_FUNGAL_1"/>
    <property type="match status" value="1"/>
</dbReference>
<dbReference type="GO" id="GO:0000981">
    <property type="term" value="F:DNA-binding transcription factor activity, RNA polymerase II-specific"/>
    <property type="evidence" value="ECO:0007669"/>
    <property type="project" value="InterPro"/>
</dbReference>
<dbReference type="PANTHER" id="PTHR38791:SF1">
    <property type="entry name" value="TRANSCRIPTION FACTOR, PUTATIVE-RELATED"/>
    <property type="match status" value="1"/>
</dbReference>
<dbReference type="OrthoDB" id="5429770at2759"/>
<dbReference type="InterPro" id="IPR001138">
    <property type="entry name" value="Zn2Cys6_DnaBD"/>
</dbReference>
<dbReference type="AlphaFoldDB" id="A0A9P4HIK9"/>
<dbReference type="SUPFAM" id="SSF57701">
    <property type="entry name" value="Zn2/Cys6 DNA-binding domain"/>
    <property type="match status" value="1"/>
</dbReference>
<name>A0A9P4HIK9_9PLEO</name>
<keyword evidence="4" id="KW-1185">Reference proteome</keyword>
<feature type="domain" description="Zn(2)-C6 fungal-type" evidence="2">
    <location>
        <begin position="10"/>
        <end position="39"/>
    </location>
</feature>
<evidence type="ECO:0000256" key="1">
    <source>
        <dbReference type="ARBA" id="ARBA00023242"/>
    </source>
</evidence>
<dbReference type="Gene3D" id="4.10.240.10">
    <property type="entry name" value="Zn(2)-C6 fungal-type DNA-binding domain"/>
    <property type="match status" value="1"/>
</dbReference>
<dbReference type="InterPro" id="IPR036864">
    <property type="entry name" value="Zn2-C6_fun-type_DNA-bd_sf"/>
</dbReference>
<dbReference type="SMART" id="SM00066">
    <property type="entry name" value="GAL4"/>
    <property type="match status" value="1"/>
</dbReference>
<dbReference type="GO" id="GO:0008270">
    <property type="term" value="F:zinc ion binding"/>
    <property type="evidence" value="ECO:0007669"/>
    <property type="project" value="InterPro"/>
</dbReference>
<protein>
    <recommendedName>
        <fullName evidence="2">Zn(2)-C6 fungal-type domain-containing protein</fullName>
    </recommendedName>
</protein>
<gene>
    <name evidence="3" type="ORF">EK21DRAFT_55719</name>
</gene>
<dbReference type="EMBL" id="ML978160">
    <property type="protein sequence ID" value="KAF2034692.1"/>
    <property type="molecule type" value="Genomic_DNA"/>
</dbReference>
<evidence type="ECO:0000313" key="3">
    <source>
        <dbReference type="EMBL" id="KAF2034692.1"/>
    </source>
</evidence>
<evidence type="ECO:0000259" key="2">
    <source>
        <dbReference type="PROSITE" id="PS50048"/>
    </source>
</evidence>
<sequence>MVFRGKPSKACSRCRERRLRCDLKKPACSSCLRVGEECSGYRSTAALRFSDETDFVRSKAVARATLMKSEHFKTSSKPRYLPQDLRALGRDMFFGHYVSDFSRTWEFLYAYQNPNVAPEHLSLGIDAVSLAFLSHQVSSPVARDMARRKYVEALRKINKAIADPATASKLSTFEGALLLDLFEKIMVPATDAEASRHAHVEGALALVKLRGVGNFREDSEMRALLGLSLNATICALSTGTPIPAAVKEIRQHAAQFVDTSYPKWRLSECILEVTDLPNEIRNRTMTVQERIARSVTLDRKLETIALEASPAWSYERKFVSGHDQRTLVPDGFFPLYDVYPNRMETQMWNVLRLTRIQLCEEIVDTCTALDDEDSKLQSERAKLAIVQMIREICASVPQMTNCEFAARHKLLAGTNHRQPHTHTLSHILDVYILIFSLYVVAWSSYCPTAARDWTIGQLEHIADHFSIKEAAVVLDYLYKQERKKWPWQIYKLLGSHAFAAS</sequence>
<dbReference type="InterPro" id="IPR053175">
    <property type="entry name" value="DHMBA_Reg_Transcription_Factor"/>
</dbReference>
<dbReference type="PANTHER" id="PTHR38791">
    <property type="entry name" value="ZN(II)2CYS6 TRANSCRIPTION FACTOR (EUROFUNG)-RELATED-RELATED"/>
    <property type="match status" value="1"/>
</dbReference>
<dbReference type="Pfam" id="PF00172">
    <property type="entry name" value="Zn_clus"/>
    <property type="match status" value="1"/>
</dbReference>
<comment type="caution">
    <text evidence="3">The sequence shown here is derived from an EMBL/GenBank/DDBJ whole genome shotgun (WGS) entry which is preliminary data.</text>
</comment>
<proteinExistence type="predicted"/>
<evidence type="ECO:0000313" key="4">
    <source>
        <dbReference type="Proteomes" id="UP000799777"/>
    </source>
</evidence>
<dbReference type="CDD" id="cd00067">
    <property type="entry name" value="GAL4"/>
    <property type="match status" value="1"/>
</dbReference>
<accession>A0A9P4HIK9</accession>
<dbReference type="PROSITE" id="PS50048">
    <property type="entry name" value="ZN2_CY6_FUNGAL_2"/>
    <property type="match status" value="1"/>
</dbReference>
<dbReference type="Proteomes" id="UP000799777">
    <property type="component" value="Unassembled WGS sequence"/>
</dbReference>
<reference evidence="3" key="1">
    <citation type="journal article" date="2020" name="Stud. Mycol.">
        <title>101 Dothideomycetes genomes: a test case for predicting lifestyles and emergence of pathogens.</title>
        <authorList>
            <person name="Haridas S."/>
            <person name="Albert R."/>
            <person name="Binder M."/>
            <person name="Bloem J."/>
            <person name="Labutti K."/>
            <person name="Salamov A."/>
            <person name="Andreopoulos B."/>
            <person name="Baker S."/>
            <person name="Barry K."/>
            <person name="Bills G."/>
            <person name="Bluhm B."/>
            <person name="Cannon C."/>
            <person name="Castanera R."/>
            <person name="Culley D."/>
            <person name="Daum C."/>
            <person name="Ezra D."/>
            <person name="Gonzalez J."/>
            <person name="Henrissat B."/>
            <person name="Kuo A."/>
            <person name="Liang C."/>
            <person name="Lipzen A."/>
            <person name="Lutzoni F."/>
            <person name="Magnuson J."/>
            <person name="Mondo S."/>
            <person name="Nolan M."/>
            <person name="Ohm R."/>
            <person name="Pangilinan J."/>
            <person name="Park H.-J."/>
            <person name="Ramirez L."/>
            <person name="Alfaro M."/>
            <person name="Sun H."/>
            <person name="Tritt A."/>
            <person name="Yoshinaga Y."/>
            <person name="Zwiers L.-H."/>
            <person name="Turgeon B."/>
            <person name="Goodwin S."/>
            <person name="Spatafora J."/>
            <person name="Crous P."/>
            <person name="Grigoriev I."/>
        </authorList>
    </citation>
    <scope>NUCLEOTIDE SEQUENCE</scope>
    <source>
        <strain evidence="3">CBS 110217</strain>
    </source>
</reference>
<keyword evidence="1" id="KW-0539">Nucleus</keyword>
<organism evidence="3 4">
    <name type="scientific">Setomelanomma holmii</name>
    <dbReference type="NCBI Taxonomy" id="210430"/>
    <lineage>
        <taxon>Eukaryota</taxon>
        <taxon>Fungi</taxon>
        <taxon>Dikarya</taxon>
        <taxon>Ascomycota</taxon>
        <taxon>Pezizomycotina</taxon>
        <taxon>Dothideomycetes</taxon>
        <taxon>Pleosporomycetidae</taxon>
        <taxon>Pleosporales</taxon>
        <taxon>Pleosporineae</taxon>
        <taxon>Phaeosphaeriaceae</taxon>
        <taxon>Setomelanomma</taxon>
    </lineage>
</organism>